<comment type="caution">
    <text evidence="2">The sequence shown here is derived from an EMBL/GenBank/DDBJ whole genome shotgun (WGS) entry which is preliminary data.</text>
</comment>
<dbReference type="Pfam" id="PF19474">
    <property type="entry name" value="DUF6011"/>
    <property type="match status" value="1"/>
</dbReference>
<dbReference type="AlphaFoldDB" id="A0A4R4TBN5"/>
<dbReference type="OrthoDB" id="3855086at2"/>
<dbReference type="Proteomes" id="UP000295345">
    <property type="component" value="Unassembled WGS sequence"/>
</dbReference>
<reference evidence="2 3" key="1">
    <citation type="submission" date="2019-03" db="EMBL/GenBank/DDBJ databases">
        <title>Draft genome sequences of novel Actinobacteria.</title>
        <authorList>
            <person name="Sahin N."/>
            <person name="Ay H."/>
            <person name="Saygin H."/>
        </authorList>
    </citation>
    <scope>NUCLEOTIDE SEQUENCE [LARGE SCALE GENOMIC DNA]</scope>
    <source>
        <strain evidence="2 3">DSM 41900</strain>
    </source>
</reference>
<gene>
    <name evidence="2" type="ORF">E1283_22345</name>
</gene>
<dbReference type="InterPro" id="IPR046053">
    <property type="entry name" value="DUF6011"/>
</dbReference>
<accession>A0A4R4TBN5</accession>
<sequence>MTDELLELPAEDRGNDGRPRVTCRLCGRPLHGREARLWGLGPDCRAKLAVRQAPRPPERPVEQDPLPGC</sequence>
<evidence type="ECO:0000256" key="1">
    <source>
        <dbReference type="SAM" id="MobiDB-lite"/>
    </source>
</evidence>
<dbReference type="RefSeq" id="WP_132819908.1">
    <property type="nucleotide sequence ID" value="NZ_SMKI01000258.1"/>
</dbReference>
<evidence type="ECO:0000313" key="2">
    <source>
        <dbReference type="EMBL" id="TDC72223.1"/>
    </source>
</evidence>
<dbReference type="EMBL" id="SMKI01000258">
    <property type="protein sequence ID" value="TDC72223.1"/>
    <property type="molecule type" value="Genomic_DNA"/>
</dbReference>
<feature type="region of interest" description="Disordered" evidence="1">
    <location>
        <begin position="50"/>
        <end position="69"/>
    </location>
</feature>
<proteinExistence type="predicted"/>
<name>A0A4R4TBN5_9ACTN</name>
<evidence type="ECO:0000313" key="3">
    <source>
        <dbReference type="Proteomes" id="UP000295345"/>
    </source>
</evidence>
<organism evidence="2 3">
    <name type="scientific">Streptomyces hainanensis</name>
    <dbReference type="NCBI Taxonomy" id="402648"/>
    <lineage>
        <taxon>Bacteria</taxon>
        <taxon>Bacillati</taxon>
        <taxon>Actinomycetota</taxon>
        <taxon>Actinomycetes</taxon>
        <taxon>Kitasatosporales</taxon>
        <taxon>Streptomycetaceae</taxon>
        <taxon>Streptomyces</taxon>
    </lineage>
</organism>
<protein>
    <submittedName>
        <fullName evidence="2">Uncharacterized protein</fullName>
    </submittedName>
</protein>
<keyword evidence="3" id="KW-1185">Reference proteome</keyword>